<sequence length="374" mass="41321">MFVPAMRLCNVCGNPNKKMVPILQLDLHGPRSEDEDNEVNRGITQADCYGFTLPQKTDDVLVACVLGSWKSGAASAATALVDFMNKQMEYYKAEIANIPLLPPSGDVQQHAQNLLKSLVKAQESGNSIIPSSQRVPQQPIENTSFEQLMMTVFSDNRTTGVSAVHAEPGVGKSTAAALALRNGMPDSSIGVLLQGDFQQSLRDFFRVADAAKAMQVSRVLFDLLQARGIRLQIVFDNSFDQGLQGQDTLLMGLTRSAFECGHHLLVVTQSEKAAQEVANLNGARSRAWGQNDARSYRWERMEARKYVQNNPLRSNEQTIDAVLNMTQVPDEIGGWRPVDVDEYLRTGRRPQAPQAGQGSQFKFRMAHMVVLRAK</sequence>
<organism evidence="1 2">
    <name type="scientific">Symbiodinium microadriaticum</name>
    <name type="common">Dinoflagellate</name>
    <name type="synonym">Zooxanthella microadriatica</name>
    <dbReference type="NCBI Taxonomy" id="2951"/>
    <lineage>
        <taxon>Eukaryota</taxon>
        <taxon>Sar</taxon>
        <taxon>Alveolata</taxon>
        <taxon>Dinophyceae</taxon>
        <taxon>Suessiales</taxon>
        <taxon>Symbiodiniaceae</taxon>
        <taxon>Symbiodinium</taxon>
    </lineage>
</organism>
<dbReference type="InterPro" id="IPR027417">
    <property type="entry name" value="P-loop_NTPase"/>
</dbReference>
<evidence type="ECO:0000313" key="2">
    <source>
        <dbReference type="Proteomes" id="UP000186817"/>
    </source>
</evidence>
<dbReference type="Proteomes" id="UP000186817">
    <property type="component" value="Unassembled WGS sequence"/>
</dbReference>
<keyword evidence="2" id="KW-1185">Reference proteome</keyword>
<dbReference type="Gene3D" id="3.40.50.300">
    <property type="entry name" value="P-loop containing nucleotide triphosphate hydrolases"/>
    <property type="match status" value="1"/>
</dbReference>
<name>A0A1Q9DKD0_SYMMI</name>
<dbReference type="AlphaFoldDB" id="A0A1Q9DKD0"/>
<comment type="caution">
    <text evidence="1">The sequence shown here is derived from an EMBL/GenBank/DDBJ whole genome shotgun (WGS) entry which is preliminary data.</text>
</comment>
<gene>
    <name evidence="1" type="ORF">AK812_SmicGene22247</name>
</gene>
<dbReference type="EMBL" id="LSRX01000497">
    <property type="protein sequence ID" value="OLP95613.1"/>
    <property type="molecule type" value="Genomic_DNA"/>
</dbReference>
<reference evidence="1 2" key="1">
    <citation type="submission" date="2016-02" db="EMBL/GenBank/DDBJ databases">
        <title>Genome analysis of coral dinoflagellate symbionts highlights evolutionary adaptations to a symbiotic lifestyle.</title>
        <authorList>
            <person name="Aranda M."/>
            <person name="Li Y."/>
            <person name="Liew Y.J."/>
            <person name="Baumgarten S."/>
            <person name="Simakov O."/>
            <person name="Wilson M."/>
            <person name="Piel J."/>
            <person name="Ashoor H."/>
            <person name="Bougouffa S."/>
            <person name="Bajic V.B."/>
            <person name="Ryu T."/>
            <person name="Ravasi T."/>
            <person name="Bayer T."/>
            <person name="Micklem G."/>
            <person name="Kim H."/>
            <person name="Bhak J."/>
            <person name="Lajeunesse T.C."/>
            <person name="Voolstra C.R."/>
        </authorList>
    </citation>
    <scope>NUCLEOTIDE SEQUENCE [LARGE SCALE GENOMIC DNA]</scope>
    <source>
        <strain evidence="1 2">CCMP2467</strain>
    </source>
</reference>
<proteinExistence type="predicted"/>
<protein>
    <submittedName>
        <fullName evidence="1">Uncharacterized protein</fullName>
    </submittedName>
</protein>
<evidence type="ECO:0000313" key="1">
    <source>
        <dbReference type="EMBL" id="OLP95613.1"/>
    </source>
</evidence>
<dbReference type="OrthoDB" id="439335at2759"/>
<accession>A0A1Q9DKD0</accession>